<dbReference type="AlphaFoldDB" id="A0A1H2LF05"/>
<proteinExistence type="predicted"/>
<keyword evidence="1" id="KW-0472">Membrane</keyword>
<name>A0A1H2LF05_9ACTN</name>
<sequence>MNGPAPDQAWAEMAKRLARVWAVVTIILFVTAAVVTFAWWDAQVNDLAGGPRGSFSSGAMFPWYVVVPTVLAGLWTMGRAVASGRLYARFKRQSG</sequence>
<accession>A0A1H2LF05</accession>
<gene>
    <name evidence="2" type="ORF">SAMN04488563_5993</name>
</gene>
<evidence type="ECO:0000313" key="3">
    <source>
        <dbReference type="Proteomes" id="UP000182977"/>
    </source>
</evidence>
<evidence type="ECO:0000256" key="1">
    <source>
        <dbReference type="SAM" id="Phobius"/>
    </source>
</evidence>
<reference evidence="3" key="1">
    <citation type="submission" date="2016-10" db="EMBL/GenBank/DDBJ databases">
        <authorList>
            <person name="Varghese N."/>
            <person name="Submissions S."/>
        </authorList>
    </citation>
    <scope>NUCLEOTIDE SEQUENCE [LARGE SCALE GENOMIC DNA]</scope>
    <source>
        <strain evidence="3">DSM 45079</strain>
    </source>
</reference>
<organism evidence="2 3">
    <name type="scientific">Jiangella alkaliphila</name>
    <dbReference type="NCBI Taxonomy" id="419479"/>
    <lineage>
        <taxon>Bacteria</taxon>
        <taxon>Bacillati</taxon>
        <taxon>Actinomycetota</taxon>
        <taxon>Actinomycetes</taxon>
        <taxon>Jiangellales</taxon>
        <taxon>Jiangellaceae</taxon>
        <taxon>Jiangella</taxon>
    </lineage>
</organism>
<evidence type="ECO:0000313" key="2">
    <source>
        <dbReference type="EMBL" id="SDU79422.1"/>
    </source>
</evidence>
<keyword evidence="1" id="KW-0812">Transmembrane</keyword>
<feature type="transmembrane region" description="Helical" evidence="1">
    <location>
        <begin position="60"/>
        <end position="82"/>
    </location>
</feature>
<keyword evidence="3" id="KW-1185">Reference proteome</keyword>
<dbReference type="Proteomes" id="UP000182977">
    <property type="component" value="Chromosome I"/>
</dbReference>
<keyword evidence="1" id="KW-1133">Transmembrane helix</keyword>
<feature type="transmembrane region" description="Helical" evidence="1">
    <location>
        <begin position="20"/>
        <end position="40"/>
    </location>
</feature>
<protein>
    <submittedName>
        <fullName evidence="2">Uncharacterized protein</fullName>
    </submittedName>
</protein>
<dbReference type="RefSeq" id="WP_046769703.1">
    <property type="nucleotide sequence ID" value="NZ_KQ061239.1"/>
</dbReference>
<dbReference type="EMBL" id="LT629791">
    <property type="protein sequence ID" value="SDU79422.1"/>
    <property type="molecule type" value="Genomic_DNA"/>
</dbReference>